<accession>A0A1B7N1Z7</accession>
<dbReference type="Proteomes" id="UP000092154">
    <property type="component" value="Unassembled WGS sequence"/>
</dbReference>
<evidence type="ECO:0000313" key="1">
    <source>
        <dbReference type="EMBL" id="OAX38888.1"/>
    </source>
</evidence>
<keyword evidence="2" id="KW-1185">Reference proteome</keyword>
<organism evidence="1 2">
    <name type="scientific">Rhizopogon vinicolor AM-OR11-026</name>
    <dbReference type="NCBI Taxonomy" id="1314800"/>
    <lineage>
        <taxon>Eukaryota</taxon>
        <taxon>Fungi</taxon>
        <taxon>Dikarya</taxon>
        <taxon>Basidiomycota</taxon>
        <taxon>Agaricomycotina</taxon>
        <taxon>Agaricomycetes</taxon>
        <taxon>Agaricomycetidae</taxon>
        <taxon>Boletales</taxon>
        <taxon>Suillineae</taxon>
        <taxon>Rhizopogonaceae</taxon>
        <taxon>Rhizopogon</taxon>
    </lineage>
</organism>
<reference evidence="1 2" key="1">
    <citation type="submission" date="2016-06" db="EMBL/GenBank/DDBJ databases">
        <title>Comparative genomics of the ectomycorrhizal sister species Rhizopogon vinicolor and Rhizopogon vesiculosus (Basidiomycota: Boletales) reveals a divergence of the mating type B locus.</title>
        <authorList>
            <consortium name="DOE Joint Genome Institute"/>
            <person name="Mujic A.B."/>
            <person name="Kuo A."/>
            <person name="Tritt A."/>
            <person name="Lipzen A."/>
            <person name="Chen C."/>
            <person name="Johnson J."/>
            <person name="Sharma A."/>
            <person name="Barry K."/>
            <person name="Grigoriev I.V."/>
            <person name="Spatafora J.W."/>
        </authorList>
    </citation>
    <scope>NUCLEOTIDE SEQUENCE [LARGE SCALE GENOMIC DNA]</scope>
    <source>
        <strain evidence="1 2">AM-OR11-026</strain>
    </source>
</reference>
<evidence type="ECO:0000313" key="2">
    <source>
        <dbReference type="Proteomes" id="UP000092154"/>
    </source>
</evidence>
<sequence length="153" mass="18082">MDQHIWQYTKKIIEHLVIRHFDLSLGYYQQPRGQLEFLKIEVLLRKDMSHLLRYPDGWAVEAFVRILFQRHSKLLHHQKPALPGAQSNRAPLFAPTSLQLSEITRLPRMLRRPPKVLQLISYSVTIRIKCNLLTVFALICLQSSERTRLFSLR</sequence>
<dbReference type="OrthoDB" id="2670118at2759"/>
<gene>
    <name evidence="1" type="ORF">K503DRAFT_129288</name>
</gene>
<proteinExistence type="predicted"/>
<protein>
    <submittedName>
        <fullName evidence="1">Uncharacterized protein</fullName>
    </submittedName>
</protein>
<name>A0A1B7N1Z7_9AGAM</name>
<dbReference type="AlphaFoldDB" id="A0A1B7N1Z7"/>
<dbReference type="EMBL" id="KV448272">
    <property type="protein sequence ID" value="OAX38888.1"/>
    <property type="molecule type" value="Genomic_DNA"/>
</dbReference>
<dbReference type="InParanoid" id="A0A1B7N1Z7"/>